<evidence type="ECO:0000313" key="9">
    <source>
        <dbReference type="Proteomes" id="UP001217089"/>
    </source>
</evidence>
<feature type="domain" description="HIG1" evidence="7">
    <location>
        <begin position="54"/>
        <end position="147"/>
    </location>
</feature>
<evidence type="ECO:0000256" key="4">
    <source>
        <dbReference type="ARBA" id="ARBA00023128"/>
    </source>
</evidence>
<keyword evidence="4" id="KW-0496">Mitochondrion</keyword>
<keyword evidence="2 6" id="KW-0812">Transmembrane</keyword>
<evidence type="ECO:0000259" key="7">
    <source>
        <dbReference type="PROSITE" id="PS51503"/>
    </source>
</evidence>
<keyword evidence="9" id="KW-1185">Reference proteome</keyword>
<dbReference type="PROSITE" id="PS51503">
    <property type="entry name" value="HIG1"/>
    <property type="match status" value="1"/>
</dbReference>
<evidence type="ECO:0000256" key="6">
    <source>
        <dbReference type="SAM" id="Phobius"/>
    </source>
</evidence>
<keyword evidence="3 6" id="KW-1133">Transmembrane helix</keyword>
<comment type="subcellular location">
    <subcellularLocation>
        <location evidence="1">Mitochondrion membrane</location>
    </subcellularLocation>
</comment>
<evidence type="ECO:0000256" key="1">
    <source>
        <dbReference type="ARBA" id="ARBA00004325"/>
    </source>
</evidence>
<dbReference type="EMBL" id="JARBDR010000793">
    <property type="protein sequence ID" value="KAJ8306912.1"/>
    <property type="molecule type" value="Genomic_DNA"/>
</dbReference>
<dbReference type="Proteomes" id="UP001217089">
    <property type="component" value="Unassembled WGS sequence"/>
</dbReference>
<sequence length="175" mass="20069">MNSLMSEFMWILVSGLMFIGVKRLKTYIVFDAMTLRKMAGNEKTKIEEKNDEDYFNPYDDIPEFMSYSPGKKLLGFWKENPYIPIGLAGALGIFLYGVRNSKHRGPGRDGLQYFLHYRIYVQGFFALTLAAGCVGKTAVDIYRLKQRGEIKGIADFIKRNQKRKPARSPHTSPKI</sequence>
<comment type="caution">
    <text evidence="8">The sequence shown here is derived from an EMBL/GenBank/DDBJ whole genome shotgun (WGS) entry which is preliminary data.</text>
</comment>
<reference evidence="8 9" key="1">
    <citation type="submission" date="2022-12" db="EMBL/GenBank/DDBJ databases">
        <title>Chromosome-level genome of Tegillarca granosa.</title>
        <authorList>
            <person name="Kim J."/>
        </authorList>
    </citation>
    <scope>NUCLEOTIDE SEQUENCE [LARGE SCALE GENOMIC DNA]</scope>
    <source>
        <strain evidence="8">Teg-2019</strain>
        <tissue evidence="8">Adductor muscle</tissue>
    </source>
</reference>
<evidence type="ECO:0000256" key="3">
    <source>
        <dbReference type="ARBA" id="ARBA00022989"/>
    </source>
</evidence>
<accession>A0ABQ9ETK4</accession>
<dbReference type="Pfam" id="PF04588">
    <property type="entry name" value="HIG_1_N"/>
    <property type="match status" value="1"/>
</dbReference>
<feature type="transmembrane region" description="Helical" evidence="6">
    <location>
        <begin position="81"/>
        <end position="99"/>
    </location>
</feature>
<evidence type="ECO:0000313" key="8">
    <source>
        <dbReference type="EMBL" id="KAJ8306912.1"/>
    </source>
</evidence>
<evidence type="ECO:0000256" key="2">
    <source>
        <dbReference type="ARBA" id="ARBA00022692"/>
    </source>
</evidence>
<name>A0ABQ9ETK4_TEGGR</name>
<keyword evidence="5 6" id="KW-0472">Membrane</keyword>
<evidence type="ECO:0000256" key="5">
    <source>
        <dbReference type="ARBA" id="ARBA00023136"/>
    </source>
</evidence>
<protein>
    <recommendedName>
        <fullName evidence="7">HIG1 domain-containing protein</fullName>
    </recommendedName>
</protein>
<dbReference type="InterPro" id="IPR050355">
    <property type="entry name" value="RCF1"/>
</dbReference>
<organism evidence="8 9">
    <name type="scientific">Tegillarca granosa</name>
    <name type="common">Malaysian cockle</name>
    <name type="synonym">Anadara granosa</name>
    <dbReference type="NCBI Taxonomy" id="220873"/>
    <lineage>
        <taxon>Eukaryota</taxon>
        <taxon>Metazoa</taxon>
        <taxon>Spiralia</taxon>
        <taxon>Lophotrochozoa</taxon>
        <taxon>Mollusca</taxon>
        <taxon>Bivalvia</taxon>
        <taxon>Autobranchia</taxon>
        <taxon>Pteriomorphia</taxon>
        <taxon>Arcoida</taxon>
        <taxon>Arcoidea</taxon>
        <taxon>Arcidae</taxon>
        <taxon>Tegillarca</taxon>
    </lineage>
</organism>
<dbReference type="PANTHER" id="PTHR12297">
    <property type="entry name" value="HYPOXIA-INDUCBILE GENE 1 HIG1 -RELATED"/>
    <property type="match status" value="1"/>
</dbReference>
<dbReference type="InterPro" id="IPR007667">
    <property type="entry name" value="Hypoxia_induced_domain"/>
</dbReference>
<proteinExistence type="predicted"/>
<dbReference type="Gene3D" id="6.10.140.1320">
    <property type="match status" value="1"/>
</dbReference>
<feature type="transmembrane region" description="Helical" evidence="6">
    <location>
        <begin position="119"/>
        <end position="139"/>
    </location>
</feature>
<dbReference type="PANTHER" id="PTHR12297:SF3">
    <property type="entry name" value="HIG1 DOMAIN FAMILY MEMBER 1A"/>
    <property type="match status" value="1"/>
</dbReference>
<feature type="transmembrane region" description="Helical" evidence="6">
    <location>
        <begin position="6"/>
        <end position="24"/>
    </location>
</feature>
<gene>
    <name evidence="8" type="ORF">KUTeg_014996</name>
</gene>